<evidence type="ECO:0000256" key="5">
    <source>
        <dbReference type="ARBA" id="ARBA00022801"/>
    </source>
</evidence>
<dbReference type="EMBL" id="JAODUP010001069">
    <property type="protein sequence ID" value="KAK2141608.1"/>
    <property type="molecule type" value="Genomic_DNA"/>
</dbReference>
<dbReference type="GO" id="GO:0005737">
    <property type="term" value="C:cytoplasm"/>
    <property type="evidence" value="ECO:0007669"/>
    <property type="project" value="UniProtKB-SubCell"/>
</dbReference>
<keyword evidence="3" id="KW-0540">Nuclease</keyword>
<feature type="region of interest" description="Disordered" evidence="6">
    <location>
        <begin position="280"/>
        <end position="327"/>
    </location>
</feature>
<dbReference type="AlphaFoldDB" id="A0AAD9MRM8"/>
<comment type="subcellular location">
    <subcellularLocation>
        <location evidence="1">Cytoplasm</location>
    </subcellularLocation>
</comment>
<evidence type="ECO:0000256" key="3">
    <source>
        <dbReference type="ARBA" id="ARBA00022722"/>
    </source>
</evidence>
<dbReference type="Proteomes" id="UP001208570">
    <property type="component" value="Unassembled WGS sequence"/>
</dbReference>
<protein>
    <recommendedName>
        <fullName evidence="9">Endonuclease V</fullName>
    </recommendedName>
</protein>
<evidence type="ECO:0000256" key="2">
    <source>
        <dbReference type="ARBA" id="ARBA00022490"/>
    </source>
</evidence>
<keyword evidence="2" id="KW-0963">Cytoplasm</keyword>
<sequence>MFFRHLFSVVRKTAVCVAMEASNATASVECKTHNSPPSVEEVLKMKWEREQKDLKEKMLLMDVDDWSKLKITTDVVNKFPQKLCLRYVGGVDISFIKGDDVNACAAFVVLEFPELKIIYKDISMVQLTAPYIPGFLAFREVNSLKEKIEKLKNIQPSILPQVVLVDGNGILHPRGFGLACHLGVLTDLPTIGVAKNLFCVKKLQDAGDWLPLIGISGKQHGVIYRSCKESTNPIYISPGHKISMETAIWVVEKCINYRIPEPTRQADILSREYIRSLCNKGESDKKPSHKKKKRERGQKRNEFDNPMPSETCEDESYLGPGLDLWDS</sequence>
<evidence type="ECO:0000313" key="7">
    <source>
        <dbReference type="EMBL" id="KAK2141608.1"/>
    </source>
</evidence>
<dbReference type="GO" id="GO:0003727">
    <property type="term" value="F:single-stranded RNA binding"/>
    <property type="evidence" value="ECO:0007669"/>
    <property type="project" value="TreeGrafter"/>
</dbReference>
<keyword evidence="4" id="KW-0255">Endonuclease</keyword>
<feature type="compositionally biased region" description="Basic residues" evidence="6">
    <location>
        <begin position="287"/>
        <end position="297"/>
    </location>
</feature>
<evidence type="ECO:0000256" key="6">
    <source>
        <dbReference type="SAM" id="MobiDB-lite"/>
    </source>
</evidence>
<accession>A0AAD9MRM8</accession>
<dbReference type="GO" id="GO:0005730">
    <property type="term" value="C:nucleolus"/>
    <property type="evidence" value="ECO:0007669"/>
    <property type="project" value="TreeGrafter"/>
</dbReference>
<dbReference type="Pfam" id="PF04493">
    <property type="entry name" value="Endonuclease_5"/>
    <property type="match status" value="1"/>
</dbReference>
<name>A0AAD9MRM8_9ANNE</name>
<comment type="caution">
    <text evidence="7">The sequence shown here is derived from an EMBL/GenBank/DDBJ whole genome shotgun (WGS) entry which is preliminary data.</text>
</comment>
<dbReference type="GO" id="GO:0016891">
    <property type="term" value="F:RNA endonuclease activity producing 5'-phosphomonoesters, hydrolytic mechanism"/>
    <property type="evidence" value="ECO:0007669"/>
    <property type="project" value="TreeGrafter"/>
</dbReference>
<keyword evidence="5" id="KW-0378">Hydrolase</keyword>
<dbReference type="GO" id="GO:0006281">
    <property type="term" value="P:DNA repair"/>
    <property type="evidence" value="ECO:0007669"/>
    <property type="project" value="InterPro"/>
</dbReference>
<keyword evidence="8" id="KW-1185">Reference proteome</keyword>
<proteinExistence type="inferred from homology"/>
<dbReference type="HAMAP" id="MF_00801">
    <property type="entry name" value="Endonuclease_5"/>
    <property type="match status" value="1"/>
</dbReference>
<evidence type="ECO:0000313" key="8">
    <source>
        <dbReference type="Proteomes" id="UP001208570"/>
    </source>
</evidence>
<dbReference type="PANTHER" id="PTHR28511">
    <property type="entry name" value="ENDONUCLEASE V"/>
    <property type="match status" value="1"/>
</dbReference>
<gene>
    <name evidence="7" type="ORF">LSH36_1069g00052</name>
</gene>
<evidence type="ECO:0000256" key="4">
    <source>
        <dbReference type="ARBA" id="ARBA00022759"/>
    </source>
</evidence>
<dbReference type="PANTHER" id="PTHR28511:SF1">
    <property type="entry name" value="ENDONUCLEASE V"/>
    <property type="match status" value="1"/>
</dbReference>
<dbReference type="InterPro" id="IPR007581">
    <property type="entry name" value="Endonuclease-V"/>
</dbReference>
<reference evidence="7" key="1">
    <citation type="journal article" date="2023" name="Mol. Biol. Evol.">
        <title>Third-Generation Sequencing Reveals the Adaptive Role of the Epigenome in Three Deep-Sea Polychaetes.</title>
        <authorList>
            <person name="Perez M."/>
            <person name="Aroh O."/>
            <person name="Sun Y."/>
            <person name="Lan Y."/>
            <person name="Juniper S.K."/>
            <person name="Young C.R."/>
            <person name="Angers B."/>
            <person name="Qian P.Y."/>
        </authorList>
    </citation>
    <scope>NUCLEOTIDE SEQUENCE</scope>
    <source>
        <strain evidence="7">P08H-3</strain>
    </source>
</reference>
<evidence type="ECO:0008006" key="9">
    <source>
        <dbReference type="Google" id="ProtNLM"/>
    </source>
</evidence>
<dbReference type="CDD" id="cd06559">
    <property type="entry name" value="Endonuclease_V"/>
    <property type="match status" value="1"/>
</dbReference>
<dbReference type="Gene3D" id="3.30.2170.10">
    <property type="entry name" value="archaeoglobus fulgidus dsm 4304 superfamily"/>
    <property type="match status" value="1"/>
</dbReference>
<evidence type="ECO:0000256" key="1">
    <source>
        <dbReference type="ARBA" id="ARBA00004496"/>
    </source>
</evidence>
<organism evidence="7 8">
    <name type="scientific">Paralvinella palmiformis</name>
    <dbReference type="NCBI Taxonomy" id="53620"/>
    <lineage>
        <taxon>Eukaryota</taxon>
        <taxon>Metazoa</taxon>
        <taxon>Spiralia</taxon>
        <taxon>Lophotrochozoa</taxon>
        <taxon>Annelida</taxon>
        <taxon>Polychaeta</taxon>
        <taxon>Sedentaria</taxon>
        <taxon>Canalipalpata</taxon>
        <taxon>Terebellida</taxon>
        <taxon>Terebelliformia</taxon>
        <taxon>Alvinellidae</taxon>
        <taxon>Paralvinella</taxon>
    </lineage>
</organism>